<dbReference type="GO" id="GO:0016151">
    <property type="term" value="F:nickel cation binding"/>
    <property type="evidence" value="ECO:0007669"/>
    <property type="project" value="UniProtKB-UniRule"/>
</dbReference>
<dbReference type="OrthoDB" id="9798842at2"/>
<gene>
    <name evidence="3" type="primary">ureD</name>
    <name evidence="4" type="ORF">FIL88_03290</name>
</gene>
<keyword evidence="5" id="KW-1185">Reference proteome</keyword>
<dbReference type="PANTHER" id="PTHR33643">
    <property type="entry name" value="UREASE ACCESSORY PROTEIN D"/>
    <property type="match status" value="1"/>
</dbReference>
<dbReference type="PANTHER" id="PTHR33643:SF1">
    <property type="entry name" value="UREASE ACCESSORY PROTEIN D"/>
    <property type="match status" value="1"/>
</dbReference>
<dbReference type="InterPro" id="IPR002669">
    <property type="entry name" value="UreD"/>
</dbReference>
<dbReference type="Proteomes" id="UP000315816">
    <property type="component" value="Unassembled WGS sequence"/>
</dbReference>
<evidence type="ECO:0000256" key="3">
    <source>
        <dbReference type="HAMAP-Rule" id="MF_01384"/>
    </source>
</evidence>
<comment type="similarity">
    <text evidence="1 3">Belongs to the UreD family.</text>
</comment>
<dbReference type="HAMAP" id="MF_01384">
    <property type="entry name" value="UreD"/>
    <property type="match status" value="1"/>
</dbReference>
<sequence>MQPRAIGGVNLTVTASGQTTRLRHLRQSGSLKCLFPRNTKGGCEAVLINTAGGITSGDRFSVDATVQSNARLTLTTQASERAYASAGEVGGQIATSLAVKSKGHINWLPQETILFNNCHLSRSLHVELEQDARALICEPVIFGRTLMGEKLSCAQFEDRVEITRDGKPIYLDQLKLSGNVEQTLARPHTAAGNLAMASLVYVAPDAEAHLSTIRSFLPDTGAASLVQEGLLVCRMLAPDGYLLRKHLLPVLNHLTRNQLPKCWMI</sequence>
<evidence type="ECO:0000313" key="4">
    <source>
        <dbReference type="EMBL" id="TQV69532.1"/>
    </source>
</evidence>
<comment type="subcellular location">
    <subcellularLocation>
        <location evidence="3">Cytoplasm</location>
    </subcellularLocation>
</comment>
<comment type="subunit">
    <text evidence="3">UreD, UreF and UreG form a complex that acts as a GTP-hydrolysis-dependent molecular chaperone, activating the urease apoprotein by helping to assemble the nickel containing metallocenter of UreC. The UreE protein probably delivers the nickel.</text>
</comment>
<dbReference type="EMBL" id="VICH01000004">
    <property type="protein sequence ID" value="TQV69532.1"/>
    <property type="molecule type" value="Genomic_DNA"/>
</dbReference>
<dbReference type="GO" id="GO:0005737">
    <property type="term" value="C:cytoplasm"/>
    <property type="evidence" value="ECO:0007669"/>
    <property type="project" value="UniProtKB-SubCell"/>
</dbReference>
<proteinExistence type="inferred from homology"/>
<name>A0A545SX39_9RHOB</name>
<comment type="caution">
    <text evidence="4">The sequence shown here is derived from an EMBL/GenBank/DDBJ whole genome shotgun (WGS) entry which is preliminary data.</text>
</comment>
<keyword evidence="2 3" id="KW-0143">Chaperone</keyword>
<evidence type="ECO:0000256" key="1">
    <source>
        <dbReference type="ARBA" id="ARBA00007177"/>
    </source>
</evidence>
<keyword evidence="3" id="KW-0996">Nickel insertion</keyword>
<keyword evidence="3" id="KW-0963">Cytoplasm</keyword>
<evidence type="ECO:0000256" key="2">
    <source>
        <dbReference type="ARBA" id="ARBA00023186"/>
    </source>
</evidence>
<accession>A0A545SX39</accession>
<protein>
    <recommendedName>
        <fullName evidence="3">Urease accessory protein UreD</fullName>
    </recommendedName>
</protein>
<organism evidence="4 5">
    <name type="scientific">Aliiroseovarius halocynthiae</name>
    <dbReference type="NCBI Taxonomy" id="985055"/>
    <lineage>
        <taxon>Bacteria</taxon>
        <taxon>Pseudomonadati</taxon>
        <taxon>Pseudomonadota</taxon>
        <taxon>Alphaproteobacteria</taxon>
        <taxon>Rhodobacterales</taxon>
        <taxon>Paracoccaceae</taxon>
        <taxon>Aliiroseovarius</taxon>
    </lineage>
</organism>
<comment type="function">
    <text evidence="3">Required for maturation of urease via the functional incorporation of the urease nickel metallocenter.</text>
</comment>
<evidence type="ECO:0000313" key="5">
    <source>
        <dbReference type="Proteomes" id="UP000315816"/>
    </source>
</evidence>
<reference evidence="4 5" key="1">
    <citation type="submission" date="2019-06" db="EMBL/GenBank/DDBJ databases">
        <title>A novel species of marine bacteria.</title>
        <authorList>
            <person name="Wang Y."/>
        </authorList>
    </citation>
    <scope>NUCLEOTIDE SEQUENCE [LARGE SCALE GENOMIC DNA]</scope>
    <source>
        <strain evidence="4 5">MA1-10</strain>
    </source>
</reference>
<dbReference type="Pfam" id="PF01774">
    <property type="entry name" value="UreD"/>
    <property type="match status" value="1"/>
</dbReference>
<dbReference type="AlphaFoldDB" id="A0A545SX39"/>